<dbReference type="Gene3D" id="3.30.710.10">
    <property type="entry name" value="Potassium Channel Kv1.1, Chain A"/>
    <property type="match status" value="1"/>
</dbReference>
<dbReference type="GO" id="GO:0005737">
    <property type="term" value="C:cytoplasm"/>
    <property type="evidence" value="ECO:0007669"/>
    <property type="project" value="TreeGrafter"/>
</dbReference>
<dbReference type="InterPro" id="IPR000210">
    <property type="entry name" value="BTB/POZ_dom"/>
</dbReference>
<reference evidence="6" key="1">
    <citation type="journal article" date="2016" name="Nat. Commun.">
        <title>The Gonium pectorale genome demonstrates co-option of cell cycle regulation during the evolution of multicellularity.</title>
        <authorList>
            <person name="Hanschen E.R."/>
            <person name="Marriage T.N."/>
            <person name="Ferris P.J."/>
            <person name="Hamaji T."/>
            <person name="Toyoda A."/>
            <person name="Fujiyama A."/>
            <person name="Neme R."/>
            <person name="Noguchi H."/>
            <person name="Minakuchi Y."/>
            <person name="Suzuki M."/>
            <person name="Kawai-Toyooka H."/>
            <person name="Smith D.R."/>
            <person name="Sparks H."/>
            <person name="Anderson J."/>
            <person name="Bakaric R."/>
            <person name="Luria V."/>
            <person name="Karger A."/>
            <person name="Kirschner M.W."/>
            <person name="Durand P.M."/>
            <person name="Michod R.E."/>
            <person name="Nozaki H."/>
            <person name="Olson B.J."/>
        </authorList>
    </citation>
    <scope>NUCLEOTIDE SEQUENCE [LARGE SCALE GENOMIC DNA]</scope>
    <source>
        <strain evidence="6">NIES-2863</strain>
    </source>
</reference>
<evidence type="ECO:0000256" key="1">
    <source>
        <dbReference type="ARBA" id="ARBA00004906"/>
    </source>
</evidence>
<dbReference type="OrthoDB" id="6359816at2759"/>
<dbReference type="SUPFAM" id="SSF50952">
    <property type="entry name" value="Soluble quinoprotein glucose dehydrogenase"/>
    <property type="match status" value="1"/>
</dbReference>
<keyword evidence="3" id="KW-0040">ANK repeat</keyword>
<evidence type="ECO:0000259" key="4">
    <source>
        <dbReference type="PROSITE" id="PS50097"/>
    </source>
</evidence>
<dbReference type="Proteomes" id="UP000075714">
    <property type="component" value="Unassembled WGS sequence"/>
</dbReference>
<protein>
    <recommendedName>
        <fullName evidence="4">BTB domain-containing protein</fullName>
    </recommendedName>
</protein>
<dbReference type="AlphaFoldDB" id="A0A150GCX2"/>
<feature type="domain" description="BTB" evidence="4">
    <location>
        <begin position="307"/>
        <end position="374"/>
    </location>
</feature>
<dbReference type="PROSITE" id="PS50097">
    <property type="entry name" value="BTB"/>
    <property type="match status" value="1"/>
</dbReference>
<comment type="pathway">
    <text evidence="1">Protein modification; protein ubiquitination.</text>
</comment>
<evidence type="ECO:0000256" key="3">
    <source>
        <dbReference type="ARBA" id="ARBA00023043"/>
    </source>
</evidence>
<dbReference type="EMBL" id="LSYV01000038">
    <property type="protein sequence ID" value="KXZ47190.1"/>
    <property type="molecule type" value="Genomic_DNA"/>
</dbReference>
<keyword evidence="6" id="KW-1185">Reference proteome</keyword>
<dbReference type="InterPro" id="IPR011041">
    <property type="entry name" value="Quinoprot_gluc/sorb_DH_b-prop"/>
</dbReference>
<evidence type="ECO:0000256" key="2">
    <source>
        <dbReference type="ARBA" id="ARBA00022737"/>
    </source>
</evidence>
<dbReference type="InterPro" id="IPR011042">
    <property type="entry name" value="6-blade_b-propeller_TolB-like"/>
</dbReference>
<proteinExistence type="predicted"/>
<organism evidence="5 6">
    <name type="scientific">Gonium pectorale</name>
    <name type="common">Green alga</name>
    <dbReference type="NCBI Taxonomy" id="33097"/>
    <lineage>
        <taxon>Eukaryota</taxon>
        <taxon>Viridiplantae</taxon>
        <taxon>Chlorophyta</taxon>
        <taxon>core chlorophytes</taxon>
        <taxon>Chlorophyceae</taxon>
        <taxon>CS clade</taxon>
        <taxon>Chlamydomonadales</taxon>
        <taxon>Volvocaceae</taxon>
        <taxon>Gonium</taxon>
    </lineage>
</organism>
<dbReference type="SMART" id="SM00225">
    <property type="entry name" value="BTB"/>
    <property type="match status" value="1"/>
</dbReference>
<accession>A0A150GCX2</accession>
<comment type="caution">
    <text evidence="5">The sequence shown here is derived from an EMBL/GenBank/DDBJ whole genome shotgun (WGS) entry which is preliminary data.</text>
</comment>
<evidence type="ECO:0000313" key="5">
    <source>
        <dbReference type="EMBL" id="KXZ47190.1"/>
    </source>
</evidence>
<name>A0A150GCX2_GONPE</name>
<sequence>MGADGQERRPWDFTARGGCWDASTASSYLAGYHAVYRLSSGNVITLVAGHPSQDGRADGPGHSARFGFVDTMTAVGAGTLFVVEEGRIRRVQLPRTWLALDGAADSAAPVPGSGAVGAEEVAVVTTLAAPVALEPRRLCYISDGGKDLPPAGALVVSSSTALYRLPLGDPGAGLGLWAGEEGEGGARDGTGLEARFDHIAGLAAGGDGCVYMVDVDSGRTSVRRVDPSGAVTTIASGLELSAWHATILPNGYLAIATDESLHVLDLGLPPPRDIALPPTPSRPLLPAARTLPGDLGALLERQPDGTADLEVVVGDRTFHVHRALVAARSDYFRQLLEGGFAEGGAARLTLPDTDPEAFALVLRFLYSGAVDVPAAQVRPLAELADRLLLPELCRDAQARLLAEVGPESIVDAMLWAEARGPGFSQLLAELKAWCLEHYEKVMGAAEESLVRLSAAMPLLSVELFKGFMGRPAKRREAAPLCLAFAVKS</sequence>
<dbReference type="InterPro" id="IPR011333">
    <property type="entry name" value="SKP1/BTB/POZ_sf"/>
</dbReference>
<dbReference type="PANTHER" id="PTHR46231">
    <property type="entry name" value="ANKYRIN REPEAT AND BTB/POZ DOMAIN-CONTAINING PROTEIN 1"/>
    <property type="match status" value="1"/>
</dbReference>
<evidence type="ECO:0000313" key="6">
    <source>
        <dbReference type="Proteomes" id="UP000075714"/>
    </source>
</evidence>
<dbReference type="Pfam" id="PF00651">
    <property type="entry name" value="BTB"/>
    <property type="match status" value="1"/>
</dbReference>
<gene>
    <name evidence="5" type="ORF">GPECTOR_37g196</name>
</gene>
<dbReference type="Gene3D" id="2.120.10.30">
    <property type="entry name" value="TolB, C-terminal domain"/>
    <property type="match status" value="2"/>
</dbReference>
<dbReference type="PANTHER" id="PTHR46231:SF1">
    <property type="entry name" value="ANKYRIN REPEAT AND BTB_POZ DOMAIN-CONTAINING PROTEIN 1"/>
    <property type="match status" value="1"/>
</dbReference>
<keyword evidence="2" id="KW-0677">Repeat</keyword>
<dbReference type="GO" id="GO:0000151">
    <property type="term" value="C:ubiquitin ligase complex"/>
    <property type="evidence" value="ECO:0007669"/>
    <property type="project" value="TreeGrafter"/>
</dbReference>
<dbReference type="CDD" id="cd18186">
    <property type="entry name" value="BTB_POZ_ZBTB_KLHL-like"/>
    <property type="match status" value="1"/>
</dbReference>
<dbReference type="InterPro" id="IPR044515">
    <property type="entry name" value="ABTB1"/>
</dbReference>
<dbReference type="SUPFAM" id="SSF54695">
    <property type="entry name" value="POZ domain"/>
    <property type="match status" value="1"/>
</dbReference>